<dbReference type="EMBL" id="JAEPRC010000149">
    <property type="protein sequence ID" value="KAG2206453.1"/>
    <property type="molecule type" value="Genomic_DNA"/>
</dbReference>
<keyword evidence="6" id="KW-1185">Reference proteome</keyword>
<comment type="subcellular location">
    <subcellularLocation>
        <location evidence="1">Nucleus envelope</location>
    </subcellularLocation>
    <subcellularLocation>
        <location evidence="4">Nucleus</location>
        <location evidence="4">Nuclear pore complex</location>
    </subcellularLocation>
</comment>
<dbReference type="PANTHER" id="PTHR11225">
    <property type="entry name" value="NUCLEAR PORE COMPLEX PROTEIN NUP93 NUCLEOPORIN NUP93 DEAD EYE PROTEIN"/>
    <property type="match status" value="1"/>
</dbReference>
<dbReference type="AlphaFoldDB" id="A0A8H7V7P9"/>
<dbReference type="InterPro" id="IPR007231">
    <property type="entry name" value="Nucleoporin_int_Nup93/Nic96"/>
</dbReference>
<name>A0A8H7V7P9_9FUNG</name>
<evidence type="ECO:0000256" key="1">
    <source>
        <dbReference type="ARBA" id="ARBA00004259"/>
    </source>
</evidence>
<evidence type="ECO:0000313" key="6">
    <source>
        <dbReference type="Proteomes" id="UP000650833"/>
    </source>
</evidence>
<keyword evidence="3 4" id="KW-0539">Nucleus</keyword>
<dbReference type="PANTHER" id="PTHR11225:SF4">
    <property type="entry name" value="NUCLEAR PORE COMPLEX PROTEIN NUP93"/>
    <property type="match status" value="1"/>
</dbReference>
<keyword evidence="4" id="KW-0472">Membrane</keyword>
<dbReference type="GO" id="GO:0006606">
    <property type="term" value="P:protein import into nucleus"/>
    <property type="evidence" value="ECO:0007669"/>
    <property type="project" value="TreeGrafter"/>
</dbReference>
<comment type="similarity">
    <text evidence="2 4">Belongs to the nucleoporin interacting component (NIC) family.</text>
</comment>
<evidence type="ECO:0000256" key="4">
    <source>
        <dbReference type="RuleBase" id="RU364035"/>
    </source>
</evidence>
<dbReference type="GO" id="GO:0016973">
    <property type="term" value="P:poly(A)+ mRNA export from nucleus"/>
    <property type="evidence" value="ECO:0007669"/>
    <property type="project" value="TreeGrafter"/>
</dbReference>
<dbReference type="Pfam" id="PF04097">
    <property type="entry name" value="Nic96"/>
    <property type="match status" value="1"/>
</dbReference>
<evidence type="ECO:0000313" key="5">
    <source>
        <dbReference type="EMBL" id="KAG2206453.1"/>
    </source>
</evidence>
<dbReference type="Proteomes" id="UP000650833">
    <property type="component" value="Unassembled WGS sequence"/>
</dbReference>
<sequence length="835" mass="97994">MLSDKLKQIREKSELILSSSERIESPTIKRTWGQLEREIKSMNERIQPTQELHAKAYYFLASNGVDTEHISTPINTSQTFAQVEVENHTNIKEFLDEEHEKRLISNIEDKRSQNIDDFEAFYDKQFEEIFENIERERREESENAVDYKEFEKYNDTAGVVRINDYANVITNLNNNRLQNMDFDIIQNLSSIRNMSELRKAQDCASETWDILKHFVDKSNVVGRSEGRFTKTYASESYQHDSAVNTRRALISASKSWLEQQSTQFVNDALNRHAKTIKMGGIPSFNHRLRAFINLTFKTSTGWIDDRLEIVNDLPIWTFIFYLMRCGHLDLAAKFVDDNREMFASDRKFVSYFEQYVNADYYCVSKPTQEAILADYYKFEYGEKVIDPYKLIVYKIIGRCELHKKSLPDVIRNTEDYIWLQLTLVREVINEEPYSFERYRLSDVQKHVASYGSSYFDPENTNPWIYFRILILTLQFEKSIEFLYKQKKYRLETVHFAVALVYHGLLRVIPPSKSDTKIMLITENGENEIYNLNFPTLLYQYIQVYIPENRQNALQYIYLLSLYSQANGYPDQTMVQLARTYVCKYTIDSKDFKTLLGSMNDTQTPGLVEKSKGLLYIKSNENYAEQILYPTAEQCILTGRCSDAVYIYNLAHDYNKMVDVLAKELSDALQQSQADRVIDCTLSDAPNVAIIQFAIETMQRYEKFEPFTTVITPQRQNTIRILIQLLQFRTLYEQNEYEKAFQQLEQVNVVPLHHDHYHIRLLVDQFNTLDDNIKKNIPEILLNAMDILYKTWASHTSQPSASRYESQELEKRANAVLTFAGLLQFNIPTDIIIRLN</sequence>
<keyword evidence="4" id="KW-0811">Translocation</keyword>
<comment type="caution">
    <text evidence="5">The sequence shown here is derived from an EMBL/GenBank/DDBJ whole genome shotgun (WGS) entry which is preliminary data.</text>
</comment>
<keyword evidence="4" id="KW-0509">mRNA transport</keyword>
<organism evidence="5 6">
    <name type="scientific">Mucor plumbeus</name>
    <dbReference type="NCBI Taxonomy" id="97098"/>
    <lineage>
        <taxon>Eukaryota</taxon>
        <taxon>Fungi</taxon>
        <taxon>Fungi incertae sedis</taxon>
        <taxon>Mucoromycota</taxon>
        <taxon>Mucoromycotina</taxon>
        <taxon>Mucoromycetes</taxon>
        <taxon>Mucorales</taxon>
        <taxon>Mucorineae</taxon>
        <taxon>Mucoraceae</taxon>
        <taxon>Mucor</taxon>
    </lineage>
</organism>
<gene>
    <name evidence="5" type="ORF">INT46_006981</name>
</gene>
<dbReference type="GO" id="GO:0005643">
    <property type="term" value="C:nuclear pore"/>
    <property type="evidence" value="ECO:0007669"/>
    <property type="project" value="UniProtKB-SubCell"/>
</dbReference>
<dbReference type="OrthoDB" id="1918363at2759"/>
<evidence type="ECO:0000256" key="3">
    <source>
        <dbReference type="ARBA" id="ARBA00023242"/>
    </source>
</evidence>
<keyword evidence="4" id="KW-0653">Protein transport</keyword>
<reference evidence="5" key="1">
    <citation type="submission" date="2020-12" db="EMBL/GenBank/DDBJ databases">
        <title>Metabolic potential, ecology and presence of endohyphal bacteria is reflected in genomic diversity of Mucoromycotina.</title>
        <authorList>
            <person name="Muszewska A."/>
            <person name="Okrasinska A."/>
            <person name="Steczkiewicz K."/>
            <person name="Drgas O."/>
            <person name="Orlowska M."/>
            <person name="Perlinska-Lenart U."/>
            <person name="Aleksandrzak-Piekarczyk T."/>
            <person name="Szatraj K."/>
            <person name="Zielenkiewicz U."/>
            <person name="Pilsyk S."/>
            <person name="Malc E."/>
            <person name="Mieczkowski P."/>
            <person name="Kruszewska J.S."/>
            <person name="Biernat P."/>
            <person name="Pawlowska J."/>
        </authorList>
    </citation>
    <scope>NUCLEOTIDE SEQUENCE</scope>
    <source>
        <strain evidence="5">CBS 226.32</strain>
    </source>
</reference>
<keyword evidence="4" id="KW-0813">Transport</keyword>
<keyword evidence="4" id="KW-0906">Nuclear pore complex</keyword>
<protein>
    <recommendedName>
        <fullName evidence="4">Nuclear pore protein</fullName>
    </recommendedName>
</protein>
<proteinExistence type="inferred from homology"/>
<accession>A0A8H7V7P9</accession>
<evidence type="ECO:0000256" key="2">
    <source>
        <dbReference type="ARBA" id="ARBA00010186"/>
    </source>
</evidence>
<feature type="non-terminal residue" evidence="5">
    <location>
        <position position="1"/>
    </location>
</feature>
<dbReference type="GO" id="GO:0017056">
    <property type="term" value="F:structural constituent of nuclear pore"/>
    <property type="evidence" value="ECO:0007669"/>
    <property type="project" value="InterPro"/>
</dbReference>